<dbReference type="InterPro" id="IPR036038">
    <property type="entry name" value="Aminotransferase-like"/>
</dbReference>
<sequence>MKKTGIDWKNLGYGYTQTDVSYISYWKEGGWDEGVLTPETTVTISIGSTALHYGQECFEGLKAQRAKDGGILLFRPDQNAKRLNNSARGILIPEVPEEMFINACLQVVKANQRWVPPYRTGASLYLRPFLFGHGDNLGAKPADEYMFCIYCSPVGPYFKGGLKPIHLCVSNDDRAAPRGTGALKIGGNYAGGLRIRSEAKKAGFDDCLFLDAQTRTYIDELGGANFFGITANRRLVTPQSPSILPSITRRSVMEIADTYLDIPSEERPVPITEIDEFVEAGACGTASIIAPIGSIFYEGTRHTFYGNGQDVGPVTQQLYDTLTAIQCGDHDAPEGWMVEV</sequence>
<dbReference type="Pfam" id="PF01063">
    <property type="entry name" value="Aminotran_4"/>
    <property type="match status" value="1"/>
</dbReference>
<dbReference type="InterPro" id="IPR005786">
    <property type="entry name" value="B_amino_transII"/>
</dbReference>
<dbReference type="PANTHER" id="PTHR42825:SF2">
    <property type="entry name" value="BRANCHED-CHAIN-AMINO-ACID AMINOTRANSFERASE 3, CHLOROPLASTIC-RELATED"/>
    <property type="match status" value="1"/>
</dbReference>
<keyword evidence="6 15" id="KW-0032">Aminotransferase</keyword>
<keyword evidence="15" id="KW-0028">Amino-acid biosynthesis</keyword>
<keyword evidence="7 15" id="KW-0808">Transferase</keyword>
<dbReference type="GO" id="GO:0009098">
    <property type="term" value="P:L-leucine biosynthetic process"/>
    <property type="evidence" value="ECO:0007669"/>
    <property type="project" value="UniProtKB-UniPathway"/>
</dbReference>
<proteinExistence type="inferred from homology"/>
<dbReference type="EMBL" id="PDSK01000103">
    <property type="protein sequence ID" value="PIE33132.1"/>
    <property type="molecule type" value="Genomic_DNA"/>
</dbReference>
<comment type="similarity">
    <text evidence="5 13">Belongs to the class-IV pyridoxal-phosphate-dependent aminotransferase family.</text>
</comment>
<evidence type="ECO:0000256" key="7">
    <source>
        <dbReference type="ARBA" id="ARBA00022679"/>
    </source>
</evidence>
<comment type="pathway">
    <text evidence="4">Amino-acid biosynthesis; L-leucine biosynthesis; L-leucine from 3-methyl-2-oxobutanoate: step 4/4.</text>
</comment>
<organism evidence="16 17">
    <name type="scientific">candidate division KSB3 bacterium</name>
    <dbReference type="NCBI Taxonomy" id="2044937"/>
    <lineage>
        <taxon>Bacteria</taxon>
        <taxon>candidate division KSB3</taxon>
    </lineage>
</organism>
<evidence type="ECO:0000256" key="1">
    <source>
        <dbReference type="ARBA" id="ARBA00001933"/>
    </source>
</evidence>
<dbReference type="CDD" id="cd01557">
    <property type="entry name" value="BCAT_beta_family"/>
    <property type="match status" value="1"/>
</dbReference>
<accession>A0A2G6KDT7</accession>
<evidence type="ECO:0000256" key="14">
    <source>
        <dbReference type="RuleBase" id="RU004516"/>
    </source>
</evidence>
<evidence type="ECO:0000256" key="10">
    <source>
        <dbReference type="ARBA" id="ARBA00048798"/>
    </source>
</evidence>
<protein>
    <recommendedName>
        <fullName evidence="15">Branched-chain-amino-acid aminotransferase</fullName>
        <ecNumber evidence="15">2.6.1.42</ecNumber>
    </recommendedName>
</protein>
<comment type="cofactor">
    <cofactor evidence="1 14">
        <name>pyridoxal 5'-phosphate</name>
        <dbReference type="ChEBI" id="CHEBI:597326"/>
    </cofactor>
</comment>
<dbReference type="Gene3D" id="3.20.10.10">
    <property type="entry name" value="D-amino Acid Aminotransferase, subunit A, domain 2"/>
    <property type="match status" value="1"/>
</dbReference>
<evidence type="ECO:0000256" key="2">
    <source>
        <dbReference type="ARBA" id="ARBA00004824"/>
    </source>
</evidence>
<dbReference type="Gene3D" id="3.30.470.10">
    <property type="match status" value="1"/>
</dbReference>
<dbReference type="NCBIfam" id="TIGR01123">
    <property type="entry name" value="ilvE_II"/>
    <property type="match status" value="1"/>
</dbReference>
<keyword evidence="15" id="KW-0100">Branched-chain amino acid biosynthesis</keyword>
<gene>
    <name evidence="16" type="ORF">CSA56_13185</name>
</gene>
<dbReference type="InterPro" id="IPR043131">
    <property type="entry name" value="BCAT-like_N"/>
</dbReference>
<dbReference type="GO" id="GO:0052655">
    <property type="term" value="F:L-valine-2-oxoglutarate transaminase activity"/>
    <property type="evidence" value="ECO:0007669"/>
    <property type="project" value="RHEA"/>
</dbReference>
<dbReference type="InterPro" id="IPR018300">
    <property type="entry name" value="Aminotrans_IV_CS"/>
</dbReference>
<evidence type="ECO:0000256" key="11">
    <source>
        <dbReference type="ARBA" id="ARBA00049229"/>
    </source>
</evidence>
<dbReference type="GO" id="GO:0052654">
    <property type="term" value="F:L-leucine-2-oxoglutarate transaminase activity"/>
    <property type="evidence" value="ECO:0007669"/>
    <property type="project" value="RHEA"/>
</dbReference>
<keyword evidence="8 14" id="KW-0663">Pyridoxal phosphate</keyword>
<dbReference type="InterPro" id="IPR043132">
    <property type="entry name" value="BCAT-like_C"/>
</dbReference>
<comment type="pathway">
    <text evidence="2">Amino-acid biosynthesis; L-isoleucine biosynthesis; L-isoleucine from 2-oxobutanoate: step 4/4.</text>
</comment>
<dbReference type="EC" id="2.6.1.42" evidence="15"/>
<dbReference type="UniPathway" id="UPA00049">
    <property type="reaction ID" value="UER00062"/>
</dbReference>
<evidence type="ECO:0000256" key="9">
    <source>
        <dbReference type="ARBA" id="ARBA00048212"/>
    </source>
</evidence>
<feature type="modified residue" description="N6-(pyridoxal phosphate)lysine" evidence="12">
    <location>
        <position position="184"/>
    </location>
</feature>
<dbReference type="PIRSF" id="PIRSF006468">
    <property type="entry name" value="BCAT1"/>
    <property type="match status" value="1"/>
</dbReference>
<dbReference type="UniPathway" id="UPA00048">
    <property type="reaction ID" value="UER00073"/>
</dbReference>
<evidence type="ECO:0000256" key="13">
    <source>
        <dbReference type="RuleBase" id="RU004106"/>
    </source>
</evidence>
<dbReference type="GO" id="GO:0009097">
    <property type="term" value="P:isoleucine biosynthetic process"/>
    <property type="evidence" value="ECO:0007669"/>
    <property type="project" value="UniProtKB-UniPathway"/>
</dbReference>
<evidence type="ECO:0000256" key="12">
    <source>
        <dbReference type="PIRSR" id="PIRSR006468-1"/>
    </source>
</evidence>
<dbReference type="NCBIfam" id="NF009897">
    <property type="entry name" value="PRK13357.1"/>
    <property type="match status" value="1"/>
</dbReference>
<dbReference type="Proteomes" id="UP000230821">
    <property type="component" value="Unassembled WGS sequence"/>
</dbReference>
<comment type="catalytic activity">
    <reaction evidence="10 15">
        <text>L-isoleucine + 2-oxoglutarate = (S)-3-methyl-2-oxopentanoate + L-glutamate</text>
        <dbReference type="Rhea" id="RHEA:24801"/>
        <dbReference type="ChEBI" id="CHEBI:16810"/>
        <dbReference type="ChEBI" id="CHEBI:29985"/>
        <dbReference type="ChEBI" id="CHEBI:35146"/>
        <dbReference type="ChEBI" id="CHEBI:58045"/>
        <dbReference type="EC" id="2.6.1.42"/>
    </reaction>
</comment>
<dbReference type="FunFam" id="3.30.470.10:FF:000004">
    <property type="entry name" value="Branched-chain-amino-acid aminotransferase"/>
    <property type="match status" value="1"/>
</dbReference>
<dbReference type="UniPathway" id="UPA00047">
    <property type="reaction ID" value="UER00058"/>
</dbReference>
<comment type="catalytic activity">
    <reaction evidence="11 15">
        <text>L-leucine + 2-oxoglutarate = 4-methyl-2-oxopentanoate + L-glutamate</text>
        <dbReference type="Rhea" id="RHEA:18321"/>
        <dbReference type="ChEBI" id="CHEBI:16810"/>
        <dbReference type="ChEBI" id="CHEBI:17865"/>
        <dbReference type="ChEBI" id="CHEBI:29985"/>
        <dbReference type="ChEBI" id="CHEBI:57427"/>
        <dbReference type="EC" id="2.6.1.42"/>
    </reaction>
</comment>
<evidence type="ECO:0000256" key="15">
    <source>
        <dbReference type="RuleBase" id="RU004517"/>
    </source>
</evidence>
<dbReference type="InterPro" id="IPR033939">
    <property type="entry name" value="BCAT_family"/>
</dbReference>
<comment type="catalytic activity">
    <reaction evidence="9 15">
        <text>L-valine + 2-oxoglutarate = 3-methyl-2-oxobutanoate + L-glutamate</text>
        <dbReference type="Rhea" id="RHEA:24813"/>
        <dbReference type="ChEBI" id="CHEBI:11851"/>
        <dbReference type="ChEBI" id="CHEBI:16810"/>
        <dbReference type="ChEBI" id="CHEBI:29985"/>
        <dbReference type="ChEBI" id="CHEBI:57762"/>
        <dbReference type="EC" id="2.6.1.42"/>
    </reaction>
</comment>
<dbReference type="SUPFAM" id="SSF56752">
    <property type="entry name" value="D-aminoacid aminotransferase-like PLP-dependent enzymes"/>
    <property type="match status" value="1"/>
</dbReference>
<reference evidence="16 17" key="1">
    <citation type="submission" date="2017-10" db="EMBL/GenBank/DDBJ databases">
        <title>Novel microbial diversity and functional potential in the marine mammal oral microbiome.</title>
        <authorList>
            <person name="Dudek N.K."/>
            <person name="Sun C.L."/>
            <person name="Burstein D."/>
            <person name="Kantor R.S."/>
            <person name="Aliaga Goltsman D.S."/>
            <person name="Bik E.M."/>
            <person name="Thomas B.C."/>
            <person name="Banfield J.F."/>
            <person name="Relman D.A."/>
        </authorList>
    </citation>
    <scope>NUCLEOTIDE SEQUENCE [LARGE SCALE GENOMIC DNA]</scope>
    <source>
        <strain evidence="16">DOLJORAL78_47_16</strain>
    </source>
</reference>
<name>A0A2G6KDT7_9BACT</name>
<evidence type="ECO:0000313" key="16">
    <source>
        <dbReference type="EMBL" id="PIE33132.1"/>
    </source>
</evidence>
<dbReference type="GO" id="GO:0009099">
    <property type="term" value="P:L-valine biosynthetic process"/>
    <property type="evidence" value="ECO:0007669"/>
    <property type="project" value="UniProtKB-UniPathway"/>
</dbReference>
<evidence type="ECO:0000313" key="17">
    <source>
        <dbReference type="Proteomes" id="UP000230821"/>
    </source>
</evidence>
<dbReference type="InterPro" id="IPR001544">
    <property type="entry name" value="Aminotrans_IV"/>
</dbReference>
<dbReference type="PANTHER" id="PTHR42825">
    <property type="entry name" value="AMINO ACID AMINOTRANSFERASE"/>
    <property type="match status" value="1"/>
</dbReference>
<comment type="caution">
    <text evidence="16">The sequence shown here is derived from an EMBL/GenBank/DDBJ whole genome shotgun (WGS) entry which is preliminary data.</text>
</comment>
<comment type="pathway">
    <text evidence="3">Amino-acid biosynthesis; L-valine biosynthesis; L-valine from pyruvate: step 4/4.</text>
</comment>
<evidence type="ECO:0000256" key="8">
    <source>
        <dbReference type="ARBA" id="ARBA00022898"/>
    </source>
</evidence>
<evidence type="ECO:0000256" key="5">
    <source>
        <dbReference type="ARBA" id="ARBA00009320"/>
    </source>
</evidence>
<evidence type="ECO:0000256" key="4">
    <source>
        <dbReference type="ARBA" id="ARBA00005072"/>
    </source>
</evidence>
<dbReference type="AlphaFoldDB" id="A0A2G6KDT7"/>
<dbReference type="PROSITE" id="PS00770">
    <property type="entry name" value="AA_TRANSFER_CLASS_4"/>
    <property type="match status" value="1"/>
</dbReference>
<dbReference type="GO" id="GO:0052656">
    <property type="term" value="F:L-isoleucine-2-oxoglutarate transaminase activity"/>
    <property type="evidence" value="ECO:0007669"/>
    <property type="project" value="RHEA"/>
</dbReference>
<evidence type="ECO:0000256" key="6">
    <source>
        <dbReference type="ARBA" id="ARBA00022576"/>
    </source>
</evidence>
<evidence type="ECO:0000256" key="3">
    <source>
        <dbReference type="ARBA" id="ARBA00004931"/>
    </source>
</evidence>